<accession>A0A370H0G7</accession>
<protein>
    <submittedName>
        <fullName evidence="1">Uncharacterized protein</fullName>
    </submittedName>
</protein>
<comment type="caution">
    <text evidence="1">The sequence shown here is derived from an EMBL/GenBank/DDBJ whole genome shotgun (WGS) entry which is preliminary data.</text>
</comment>
<name>A0A370H0G7_9NOCA</name>
<sequence>MSTAHHDRLLSLVQSVARQRGYACHMTGPDVVTLSGPTTFTLALGNMRRLAAAYPADQWAALVADHIDTQAITIETERDNPIDYTDFAAMRGLIRTRLFATESVGADVVRRVVAPGLIQRVLIDRVHTVTPVTYQMLRYWPISEFDLFTLAERNVRHDGGVEVQQHRFDVPMAEELPPISMLTGPEYLTAHARWLGDYPVTGPGGTVLIMPSKQSLYAYPVTGPETVGAVAVLAQLAAVSYADEPWPINPWVYWWRAGNLELAATAHDSEDGFSVRPTETFDRFVTGLGEPPGGRG</sequence>
<dbReference type="OrthoDB" id="3812886at2"/>
<keyword evidence="2" id="KW-1185">Reference proteome</keyword>
<dbReference type="STRING" id="1210089.GCA_001613165_06993"/>
<organism evidence="1 2">
    <name type="scientific">Nocardia mexicana</name>
    <dbReference type="NCBI Taxonomy" id="279262"/>
    <lineage>
        <taxon>Bacteria</taxon>
        <taxon>Bacillati</taxon>
        <taxon>Actinomycetota</taxon>
        <taxon>Actinomycetes</taxon>
        <taxon>Mycobacteriales</taxon>
        <taxon>Nocardiaceae</taxon>
        <taxon>Nocardia</taxon>
    </lineage>
</organism>
<dbReference type="RefSeq" id="WP_068029946.1">
    <property type="nucleotide sequence ID" value="NZ_QQAZ01000007.1"/>
</dbReference>
<dbReference type="EMBL" id="QQAZ01000007">
    <property type="protein sequence ID" value="RDI49430.1"/>
    <property type="molecule type" value="Genomic_DNA"/>
</dbReference>
<evidence type="ECO:0000313" key="1">
    <source>
        <dbReference type="EMBL" id="RDI49430.1"/>
    </source>
</evidence>
<evidence type="ECO:0000313" key="2">
    <source>
        <dbReference type="Proteomes" id="UP000255355"/>
    </source>
</evidence>
<proteinExistence type="predicted"/>
<dbReference type="Proteomes" id="UP000255355">
    <property type="component" value="Unassembled WGS sequence"/>
</dbReference>
<dbReference type="AlphaFoldDB" id="A0A370H0G7"/>
<gene>
    <name evidence="1" type="ORF">DFR68_107558</name>
</gene>
<reference evidence="1 2" key="1">
    <citation type="submission" date="2018-07" db="EMBL/GenBank/DDBJ databases">
        <title>Genomic Encyclopedia of Type Strains, Phase IV (KMG-IV): sequencing the most valuable type-strain genomes for metagenomic binning, comparative biology and taxonomic classification.</title>
        <authorList>
            <person name="Goeker M."/>
        </authorList>
    </citation>
    <scope>NUCLEOTIDE SEQUENCE [LARGE SCALE GENOMIC DNA]</scope>
    <source>
        <strain evidence="1 2">DSM 44952</strain>
    </source>
</reference>